<dbReference type="GO" id="GO:0016020">
    <property type="term" value="C:membrane"/>
    <property type="evidence" value="ECO:0007669"/>
    <property type="project" value="InterPro"/>
</dbReference>
<dbReference type="GO" id="GO:0005524">
    <property type="term" value="F:ATP binding"/>
    <property type="evidence" value="ECO:0007669"/>
    <property type="project" value="UniProtKB-KW"/>
</dbReference>
<evidence type="ECO:0000313" key="6">
    <source>
        <dbReference type="EMBL" id="HFW32782.1"/>
    </source>
</evidence>
<dbReference type="InterPro" id="IPR003439">
    <property type="entry name" value="ABC_transporter-like_ATP-bd"/>
</dbReference>
<protein>
    <submittedName>
        <fullName evidence="6">ABC transporter ATP-binding protein</fullName>
    </submittedName>
</protein>
<dbReference type="Gene3D" id="3.40.50.300">
    <property type="entry name" value="P-loop containing nucleotide triphosphate hydrolases"/>
    <property type="match status" value="1"/>
</dbReference>
<keyword evidence="2" id="KW-0813">Transport</keyword>
<comment type="similarity">
    <text evidence="1">Belongs to the ABC transporter superfamily.</text>
</comment>
<evidence type="ECO:0000256" key="3">
    <source>
        <dbReference type="ARBA" id="ARBA00022741"/>
    </source>
</evidence>
<sequence length="260" mass="29291">MKAIEVVKVSKKFKIPVERADTLFERIVSLLSGGLKYREFWALKDVSFDVEKGEIFGIIGPNGAGKTTLLSIVSGILPPDAGSVEVRGKIVPILELGVGFNPELSIKDNVIIYGTIMGLKKREIERKFEEILEFAEIEEFRNVKLKNLSSGMRARIAFATVVNTYPDIMIIDEVLAVGDINFQRKCYKKLKEMNGEGVTILFVSHSPQMIKEFCHRAMLLKRSVIDIGDPEKIVRRYEEMNDKKRSENSSILSGHRGINT</sequence>
<reference evidence="6" key="1">
    <citation type="journal article" date="2020" name="mSystems">
        <title>Genome- and Community-Level Interaction Insights into Carbon Utilization and Element Cycling Functions of Hydrothermarchaeota in Hydrothermal Sediment.</title>
        <authorList>
            <person name="Zhou Z."/>
            <person name="Liu Y."/>
            <person name="Xu W."/>
            <person name="Pan J."/>
            <person name="Luo Z.H."/>
            <person name="Li M."/>
        </authorList>
    </citation>
    <scope>NUCLEOTIDE SEQUENCE [LARGE SCALE GENOMIC DNA]</scope>
    <source>
        <strain evidence="6">SpSt-87</strain>
    </source>
</reference>
<proteinExistence type="inferred from homology"/>
<keyword evidence="3" id="KW-0547">Nucleotide-binding</keyword>
<accession>A0A7C3R9Y2</accession>
<evidence type="ECO:0000256" key="1">
    <source>
        <dbReference type="ARBA" id="ARBA00005417"/>
    </source>
</evidence>
<dbReference type="InterPro" id="IPR015860">
    <property type="entry name" value="ABC_transpr_TagH-like"/>
</dbReference>
<dbReference type="GO" id="GO:0140359">
    <property type="term" value="F:ABC-type transporter activity"/>
    <property type="evidence" value="ECO:0007669"/>
    <property type="project" value="InterPro"/>
</dbReference>
<dbReference type="PROSITE" id="PS00211">
    <property type="entry name" value="ABC_TRANSPORTER_1"/>
    <property type="match status" value="1"/>
</dbReference>
<dbReference type="Pfam" id="PF00005">
    <property type="entry name" value="ABC_tran"/>
    <property type="match status" value="1"/>
</dbReference>
<evidence type="ECO:0000256" key="2">
    <source>
        <dbReference type="ARBA" id="ARBA00022448"/>
    </source>
</evidence>
<dbReference type="PANTHER" id="PTHR46743">
    <property type="entry name" value="TEICHOIC ACIDS EXPORT ATP-BINDING PROTEIN TAGH"/>
    <property type="match status" value="1"/>
</dbReference>
<dbReference type="SUPFAM" id="SSF52540">
    <property type="entry name" value="P-loop containing nucleoside triphosphate hydrolases"/>
    <property type="match status" value="1"/>
</dbReference>
<dbReference type="EMBL" id="DTLB01000045">
    <property type="protein sequence ID" value="HFW32782.1"/>
    <property type="molecule type" value="Genomic_DNA"/>
</dbReference>
<name>A0A7C3R9Y2_ARCFL</name>
<dbReference type="InterPro" id="IPR003593">
    <property type="entry name" value="AAA+_ATPase"/>
</dbReference>
<organism evidence="6">
    <name type="scientific">Archaeoglobus fulgidus</name>
    <dbReference type="NCBI Taxonomy" id="2234"/>
    <lineage>
        <taxon>Archaea</taxon>
        <taxon>Methanobacteriati</taxon>
        <taxon>Methanobacteriota</taxon>
        <taxon>Archaeoglobi</taxon>
        <taxon>Archaeoglobales</taxon>
        <taxon>Archaeoglobaceae</taxon>
        <taxon>Archaeoglobus</taxon>
    </lineage>
</organism>
<dbReference type="InterPro" id="IPR050683">
    <property type="entry name" value="Bact_Polysacc_Export_ATP-bd"/>
</dbReference>
<feature type="domain" description="ABC transporter" evidence="5">
    <location>
        <begin position="25"/>
        <end position="246"/>
    </location>
</feature>
<evidence type="ECO:0000256" key="4">
    <source>
        <dbReference type="ARBA" id="ARBA00022840"/>
    </source>
</evidence>
<dbReference type="SMART" id="SM00382">
    <property type="entry name" value="AAA"/>
    <property type="match status" value="1"/>
</dbReference>
<dbReference type="AlphaFoldDB" id="A0A7C3R9Y2"/>
<comment type="caution">
    <text evidence="6">The sequence shown here is derived from an EMBL/GenBank/DDBJ whole genome shotgun (WGS) entry which is preliminary data.</text>
</comment>
<gene>
    <name evidence="6" type="ORF">ENW66_07550</name>
</gene>
<dbReference type="GO" id="GO:0016887">
    <property type="term" value="F:ATP hydrolysis activity"/>
    <property type="evidence" value="ECO:0007669"/>
    <property type="project" value="InterPro"/>
</dbReference>
<dbReference type="InterPro" id="IPR027417">
    <property type="entry name" value="P-loop_NTPase"/>
</dbReference>
<dbReference type="CDD" id="cd03220">
    <property type="entry name" value="ABC_KpsT_Wzt"/>
    <property type="match status" value="1"/>
</dbReference>
<dbReference type="PROSITE" id="PS50893">
    <property type="entry name" value="ABC_TRANSPORTER_2"/>
    <property type="match status" value="1"/>
</dbReference>
<dbReference type="InterPro" id="IPR017871">
    <property type="entry name" value="ABC_transporter-like_CS"/>
</dbReference>
<evidence type="ECO:0000259" key="5">
    <source>
        <dbReference type="PROSITE" id="PS50893"/>
    </source>
</evidence>
<dbReference type="PANTHER" id="PTHR46743:SF2">
    <property type="entry name" value="TEICHOIC ACIDS EXPORT ATP-BINDING PROTEIN TAGH"/>
    <property type="match status" value="1"/>
</dbReference>
<keyword evidence="4 6" id="KW-0067">ATP-binding</keyword>